<evidence type="ECO:0000313" key="2">
    <source>
        <dbReference type="EMBL" id="MBD9723041.1"/>
    </source>
</evidence>
<comment type="caution">
    <text evidence="2">The sequence shown here is derived from an EMBL/GenBank/DDBJ whole genome shotgun (WGS) entry which is preliminary data.</text>
</comment>
<proteinExistence type="predicted"/>
<evidence type="ECO:0000256" key="1">
    <source>
        <dbReference type="SAM" id="SignalP"/>
    </source>
</evidence>
<name>A0A927QE61_9ACTN</name>
<dbReference type="SUPFAM" id="SSF49899">
    <property type="entry name" value="Concanavalin A-like lectins/glucanases"/>
    <property type="match status" value="1"/>
</dbReference>
<dbReference type="RefSeq" id="WP_192332825.1">
    <property type="nucleotide sequence ID" value="NZ_CP119182.1"/>
</dbReference>
<evidence type="ECO:0000313" key="3">
    <source>
        <dbReference type="Proteomes" id="UP000661025"/>
    </source>
</evidence>
<dbReference type="GeneID" id="79931111"/>
<dbReference type="InterPro" id="IPR013320">
    <property type="entry name" value="ConA-like_dom_sf"/>
</dbReference>
<organism evidence="2 3">
    <name type="scientific">Streptomyces caniscabiei</name>
    <dbReference type="NCBI Taxonomy" id="2746961"/>
    <lineage>
        <taxon>Bacteria</taxon>
        <taxon>Bacillati</taxon>
        <taxon>Actinomycetota</taxon>
        <taxon>Actinomycetes</taxon>
        <taxon>Kitasatosporales</taxon>
        <taxon>Streptomycetaceae</taxon>
        <taxon>Streptomyces</taxon>
    </lineage>
</organism>
<feature type="signal peptide" evidence="1">
    <location>
        <begin position="1"/>
        <end position="27"/>
    </location>
</feature>
<dbReference type="Gene3D" id="2.60.120.200">
    <property type="match status" value="1"/>
</dbReference>
<protein>
    <submittedName>
        <fullName evidence="2">Uncharacterized protein</fullName>
    </submittedName>
</protein>
<dbReference type="EMBL" id="JACYXT010000002">
    <property type="protein sequence ID" value="MBD9723041.1"/>
    <property type="molecule type" value="Genomic_DNA"/>
</dbReference>
<gene>
    <name evidence="2" type="ORF">IHE70_07230</name>
</gene>
<sequence length="275" mass="29498">MNLLRKAAAAFTAAAAILIATPPTASATPAPHDTYGRTYGDTYGGAYGGTLVRENFDRLPLGPVTKGRGWTTDTSDGTLTVAPSSTGHGRELRVRTEGNGRAFMVLSDLAPRGNSFWARMRLRVGEFPTAPDWAHWTLAEASGPDSPTLVRPLGGQYAPTDKGNFWGVGSDLGPTGDWTNWKTSAPAVAGKWQCVEFHLDATDNRVTVYFDGVAQPDLTVSTTQHGGTTDDFVFPTFDKLKLGWQLYQANPTPTAFEMRLDDIAVSSRRVGVCGA</sequence>
<accession>A0A927QE61</accession>
<dbReference type="Proteomes" id="UP000661025">
    <property type="component" value="Unassembled WGS sequence"/>
</dbReference>
<feature type="chain" id="PRO_5037012170" evidence="1">
    <location>
        <begin position="28"/>
        <end position="275"/>
    </location>
</feature>
<dbReference type="AlphaFoldDB" id="A0A927QE61"/>
<keyword evidence="1" id="KW-0732">Signal</keyword>
<reference evidence="2" key="1">
    <citation type="submission" date="2020-09" db="EMBL/GenBank/DDBJ databases">
        <title>Streptomyces canutascabiei sp. nov., which causes potato common scab and is distributed across the world.</title>
        <authorList>
            <person name="Nguyen H.P."/>
            <person name="Weisberg A.J."/>
            <person name="Chang J.H."/>
            <person name="Clarke C.R."/>
        </authorList>
    </citation>
    <scope>NUCLEOTIDE SEQUENCE</scope>
    <source>
        <strain evidence="2">ID-01-6.2a</strain>
    </source>
</reference>